<dbReference type="PANTHER" id="PTHR43708">
    <property type="entry name" value="CONSERVED EXPRESSED OXIDOREDUCTASE (EUROFUNG)"/>
    <property type="match status" value="1"/>
</dbReference>
<evidence type="ECO:0000256" key="1">
    <source>
        <dbReference type="ARBA" id="ARBA00010928"/>
    </source>
</evidence>
<name>A0ABY8BZ56_9MICO</name>
<evidence type="ECO:0000256" key="2">
    <source>
        <dbReference type="ARBA" id="ARBA00023002"/>
    </source>
</evidence>
<evidence type="ECO:0000313" key="5">
    <source>
        <dbReference type="Proteomes" id="UP001214553"/>
    </source>
</evidence>
<dbReference type="Proteomes" id="UP001214553">
    <property type="component" value="Chromosome"/>
</dbReference>
<comment type="similarity">
    <text evidence="1">Belongs to the Gfo/Idh/MocA family.</text>
</comment>
<gene>
    <name evidence="4" type="ORF">PU630_14270</name>
</gene>
<dbReference type="RefSeq" id="WP_275277720.1">
    <property type="nucleotide sequence ID" value="NZ_CP119108.1"/>
</dbReference>
<accession>A0ABY8BZ56</accession>
<reference evidence="4 5" key="1">
    <citation type="submission" date="2023-03" db="EMBL/GenBank/DDBJ databases">
        <title>Genome sequence of Microbacterium sp. KACC 23027.</title>
        <authorList>
            <person name="Kim S."/>
            <person name="Heo J."/>
            <person name="Kwon S.-W."/>
        </authorList>
    </citation>
    <scope>NUCLEOTIDE SEQUENCE [LARGE SCALE GENOMIC DNA]</scope>
    <source>
        <strain evidence="4 5">KACC 23027</strain>
    </source>
</reference>
<protein>
    <submittedName>
        <fullName evidence="4">Gfo/Idh/MocA family oxidoreductase</fullName>
    </submittedName>
</protein>
<proteinExistence type="inferred from homology"/>
<dbReference type="InterPro" id="IPR036291">
    <property type="entry name" value="NAD(P)-bd_dom_sf"/>
</dbReference>
<dbReference type="InterPro" id="IPR000683">
    <property type="entry name" value="Gfo/Idh/MocA-like_OxRdtase_N"/>
</dbReference>
<dbReference type="Gene3D" id="3.40.50.720">
    <property type="entry name" value="NAD(P)-binding Rossmann-like Domain"/>
    <property type="match status" value="1"/>
</dbReference>
<sequence length="347" mass="36282">MAAGVGVIGAGPGVAALHLPTLARLAEHFTVTHLADAGSGRAAALARRTGARSSAGTAELLADPAVDVVAICSPPTQHAAQILAAIAAGKRAILCEKPIACTRQEANAVVDACRRSHTALVVGTNHHFDPAWARAKHHLVANEGRVRTVEITIALPPNGRYHDVVSELAPAGQNASRPRPDWSDPDLAAAIVRELVLGLGIHDLPALRDLAPHFERVVFARPVPPIGYVIGLIASGVLVQLSAVMLPGGPDARWRMTIGTATDELEVDFPPTFVHAGSADVRVHAPDGRMTEYPPEPEDGYVAEWRALASALEDGEPVEYDEILHDALYAIDIADAAAAAVRAGVAA</sequence>
<dbReference type="InterPro" id="IPR051317">
    <property type="entry name" value="Gfo/Idh/MocA_oxidoreduct"/>
</dbReference>
<feature type="domain" description="Gfo/Idh/MocA-like oxidoreductase N-terminal" evidence="3">
    <location>
        <begin position="5"/>
        <end position="123"/>
    </location>
</feature>
<keyword evidence="5" id="KW-1185">Reference proteome</keyword>
<dbReference type="PANTHER" id="PTHR43708:SF5">
    <property type="entry name" value="CONSERVED EXPRESSED OXIDOREDUCTASE (EUROFUNG)-RELATED"/>
    <property type="match status" value="1"/>
</dbReference>
<keyword evidence="2" id="KW-0560">Oxidoreductase</keyword>
<dbReference type="SUPFAM" id="SSF51735">
    <property type="entry name" value="NAD(P)-binding Rossmann-fold domains"/>
    <property type="match status" value="1"/>
</dbReference>
<dbReference type="Gene3D" id="3.30.360.10">
    <property type="entry name" value="Dihydrodipicolinate Reductase, domain 2"/>
    <property type="match status" value="1"/>
</dbReference>
<organism evidence="4 5">
    <name type="scientific">Microbacterium horticulturae</name>
    <dbReference type="NCBI Taxonomy" id="3028316"/>
    <lineage>
        <taxon>Bacteria</taxon>
        <taxon>Bacillati</taxon>
        <taxon>Actinomycetota</taxon>
        <taxon>Actinomycetes</taxon>
        <taxon>Micrococcales</taxon>
        <taxon>Microbacteriaceae</taxon>
        <taxon>Microbacterium</taxon>
    </lineage>
</organism>
<dbReference type="EMBL" id="CP119108">
    <property type="protein sequence ID" value="WEG08392.1"/>
    <property type="molecule type" value="Genomic_DNA"/>
</dbReference>
<evidence type="ECO:0000313" key="4">
    <source>
        <dbReference type="EMBL" id="WEG08392.1"/>
    </source>
</evidence>
<dbReference type="Pfam" id="PF01408">
    <property type="entry name" value="GFO_IDH_MocA"/>
    <property type="match status" value="1"/>
</dbReference>
<evidence type="ECO:0000259" key="3">
    <source>
        <dbReference type="Pfam" id="PF01408"/>
    </source>
</evidence>